<organism evidence="1">
    <name type="scientific">Arion vulgaris</name>
    <dbReference type="NCBI Taxonomy" id="1028688"/>
    <lineage>
        <taxon>Eukaryota</taxon>
        <taxon>Metazoa</taxon>
        <taxon>Spiralia</taxon>
        <taxon>Lophotrochozoa</taxon>
        <taxon>Mollusca</taxon>
        <taxon>Gastropoda</taxon>
        <taxon>Heterobranchia</taxon>
        <taxon>Euthyneura</taxon>
        <taxon>Panpulmonata</taxon>
        <taxon>Eupulmonata</taxon>
        <taxon>Stylommatophora</taxon>
        <taxon>Helicina</taxon>
        <taxon>Arionoidea</taxon>
        <taxon>Arionidae</taxon>
        <taxon>Arion</taxon>
    </lineage>
</organism>
<dbReference type="EMBL" id="HACG01037490">
    <property type="protein sequence ID" value="CEK84355.1"/>
    <property type="molecule type" value="Transcribed_RNA"/>
</dbReference>
<protein>
    <submittedName>
        <fullName evidence="1">Uncharacterized protein</fullName>
    </submittedName>
</protein>
<gene>
    <name evidence="1" type="primary">ORF142260</name>
</gene>
<reference evidence="1" key="1">
    <citation type="submission" date="2014-12" db="EMBL/GenBank/DDBJ databases">
        <title>Insight into the proteome of Arion vulgaris.</title>
        <authorList>
            <person name="Aradska J."/>
            <person name="Bulat T."/>
            <person name="Smidak R."/>
            <person name="Sarate P."/>
            <person name="Gangsoo J."/>
            <person name="Sialana F."/>
            <person name="Bilban M."/>
            <person name="Lubec G."/>
        </authorList>
    </citation>
    <scope>NUCLEOTIDE SEQUENCE</scope>
    <source>
        <tissue evidence="1">Skin</tissue>
    </source>
</reference>
<name>A0A0B7AWR3_9EUPU</name>
<evidence type="ECO:0000313" key="1">
    <source>
        <dbReference type="EMBL" id="CEK84355.1"/>
    </source>
</evidence>
<dbReference type="AlphaFoldDB" id="A0A0B7AWR3"/>
<feature type="non-terminal residue" evidence="1">
    <location>
        <position position="49"/>
    </location>
</feature>
<proteinExistence type="predicted"/>
<accession>A0A0B7AWR3</accession>
<sequence>MSVEVPCGFPIVFSVGFTHEALFHFVDVCMMYRTAGSALESLFQSDMHT</sequence>